<comment type="caution">
    <text evidence="1">The sequence shown here is derived from an EMBL/GenBank/DDBJ whole genome shotgun (WGS) entry which is preliminary data.</text>
</comment>
<reference evidence="1 2" key="1">
    <citation type="submission" date="2014-11" db="EMBL/GenBank/DDBJ databases">
        <title>Pan-genome of Gallibacterium spp.</title>
        <authorList>
            <person name="Kudirkiene E."/>
            <person name="Bojesen A.M."/>
        </authorList>
    </citation>
    <scope>NUCLEOTIDE SEQUENCE [LARGE SCALE GENOMIC DNA]</scope>
    <source>
        <strain evidence="1 2">F298</strain>
    </source>
</reference>
<gene>
    <name evidence="1" type="ORF">QV07_08860</name>
</gene>
<name>A0A1A7PWT3_9PAST</name>
<dbReference type="Proteomes" id="UP000243168">
    <property type="component" value="Unassembled WGS sequence"/>
</dbReference>
<dbReference type="AlphaFoldDB" id="A0A1A7PWT3"/>
<organism evidence="1 2">
    <name type="scientific">Gallibacterium genomosp. 3</name>
    <dbReference type="NCBI Taxonomy" id="505345"/>
    <lineage>
        <taxon>Bacteria</taxon>
        <taxon>Pseudomonadati</taxon>
        <taxon>Pseudomonadota</taxon>
        <taxon>Gammaproteobacteria</taxon>
        <taxon>Pasteurellales</taxon>
        <taxon>Pasteurellaceae</taxon>
        <taxon>Gallibacterium</taxon>
    </lineage>
</organism>
<sequence>MDFSKLSVPKTSTFKFEVLHPETGDGVGSFIEVYSSESDQVKRYQASLLRKVQKQEFENLRSRKPKIKELSEYEDETIDSAVVRIAGWENVEFDGKELEFTEENARKLLSSCKWLASQIIEQSEKIGNFLKA</sequence>
<protein>
    <submittedName>
        <fullName evidence="1">Uncharacterized protein</fullName>
    </submittedName>
</protein>
<accession>A0A1A7PWT3</accession>
<evidence type="ECO:0000313" key="2">
    <source>
        <dbReference type="Proteomes" id="UP000243168"/>
    </source>
</evidence>
<proteinExistence type="predicted"/>
<dbReference type="RefSeq" id="WP_065235105.1">
    <property type="nucleotide sequence ID" value="NZ_JTJS01000110.1"/>
</dbReference>
<dbReference type="EMBL" id="JTJS01000110">
    <property type="protein sequence ID" value="OBX06182.1"/>
    <property type="molecule type" value="Genomic_DNA"/>
</dbReference>
<evidence type="ECO:0000313" key="1">
    <source>
        <dbReference type="EMBL" id="OBX06182.1"/>
    </source>
</evidence>